<evidence type="ECO:0000256" key="1">
    <source>
        <dbReference type="SAM" id="SignalP"/>
    </source>
</evidence>
<dbReference type="EMBL" id="JAAKZF010000017">
    <property type="protein sequence ID" value="NGO52395.1"/>
    <property type="molecule type" value="Genomic_DNA"/>
</dbReference>
<sequence length="93" mass="9777">MSHRNPQRSSYALAIATVLLSAAIPALQAEEGPGLPGVDRKVADQARIRPLGEPVADTPQADANGFVRIGDWDVKISGSVTIDIGTFAPRTGR</sequence>
<dbReference type="Proteomes" id="UP001642900">
    <property type="component" value="Unassembled WGS sequence"/>
</dbReference>
<evidence type="ECO:0000313" key="3">
    <source>
        <dbReference type="Proteomes" id="UP001642900"/>
    </source>
</evidence>
<evidence type="ECO:0008006" key="4">
    <source>
        <dbReference type="Google" id="ProtNLM"/>
    </source>
</evidence>
<gene>
    <name evidence="2" type="ORF">G6N73_14615</name>
</gene>
<name>A0A6G4WC71_9HYPH</name>
<evidence type="ECO:0000313" key="2">
    <source>
        <dbReference type="EMBL" id="NGO52395.1"/>
    </source>
</evidence>
<comment type="caution">
    <text evidence="2">The sequence shown here is derived from an EMBL/GenBank/DDBJ whole genome shotgun (WGS) entry which is preliminary data.</text>
</comment>
<keyword evidence="1" id="KW-0732">Signal</keyword>
<feature type="signal peptide" evidence="1">
    <location>
        <begin position="1"/>
        <end position="28"/>
    </location>
</feature>
<proteinExistence type="predicted"/>
<feature type="chain" id="PRO_5026283320" description="Porin" evidence="1">
    <location>
        <begin position="29"/>
        <end position="93"/>
    </location>
</feature>
<accession>A0A6G4WC71</accession>
<protein>
    <recommendedName>
        <fullName evidence="4">Porin</fullName>
    </recommendedName>
</protein>
<keyword evidence="3" id="KW-1185">Reference proteome</keyword>
<reference evidence="2 3" key="1">
    <citation type="submission" date="2020-02" db="EMBL/GenBank/DDBJ databases">
        <title>Genome sequence of strain CCNWXJ40-4.</title>
        <authorList>
            <person name="Gao J."/>
            <person name="Sun J."/>
        </authorList>
    </citation>
    <scope>NUCLEOTIDE SEQUENCE [LARGE SCALE GENOMIC DNA]</scope>
    <source>
        <strain evidence="2 3">CCNWXJ 40-4</strain>
    </source>
</reference>
<dbReference type="AlphaFoldDB" id="A0A6G4WC71"/>
<organism evidence="2 3">
    <name type="scientific">Allomesorhizobium camelthorni</name>
    <dbReference type="NCBI Taxonomy" id="475069"/>
    <lineage>
        <taxon>Bacteria</taxon>
        <taxon>Pseudomonadati</taxon>
        <taxon>Pseudomonadota</taxon>
        <taxon>Alphaproteobacteria</taxon>
        <taxon>Hyphomicrobiales</taxon>
        <taxon>Phyllobacteriaceae</taxon>
        <taxon>Allomesorhizobium</taxon>
    </lineage>
</organism>